<feature type="domain" description="Restriction endonuclease AspBHI N-terminal" evidence="2">
    <location>
        <begin position="20"/>
        <end position="208"/>
    </location>
</feature>
<dbReference type="EMBL" id="FOUR01000010">
    <property type="protein sequence ID" value="SFN55800.1"/>
    <property type="molecule type" value="Genomic_DNA"/>
</dbReference>
<keyword evidence="3" id="KW-0540">Nuclease</keyword>
<keyword evidence="3" id="KW-0255">Endonuclease</keyword>
<dbReference type="Pfam" id="PF04471">
    <property type="entry name" value="Mrr_cat"/>
    <property type="match status" value="1"/>
</dbReference>
<sequence length="386" mass="43080">MSLEEMDLEIDQVYEGSRNGNSSDDPLPRLLGVDNGAGFRHLGKRPGTETLKLLVLKSNFNDPDWPDHLDYETGLLTYYGDNKKVGDLHSTPRQGNLILKNLFETTHASSHSAHFPVILVFGGTGIYRDVRFLGLAVPGAASLGPDEDLVALWRSNGPSETRFQNYKARFTVLDVARISRAWLTDVANGNAVESPHAPKAWLDWVFSRKYRPLVAPHSLDIRSKAQQLPAGKVDKNIIQLIYENYCDDPFAFERCAVAIAQLMMPDIEYIDLTRPWRDGGRDAIGKYKIGTGKSAIDVEFALEAKCYQSNTGVGVKALSRLISRLRHRQFGILVTTSYLSEQAYQELKEDGHPIVIIAANDIVRLIKEKISSDKIAIANWLESLAK</sequence>
<reference evidence="4" key="1">
    <citation type="submission" date="2016-10" db="EMBL/GenBank/DDBJ databases">
        <authorList>
            <person name="Varghese N."/>
            <person name="Submissions S."/>
        </authorList>
    </citation>
    <scope>NUCLEOTIDE SEQUENCE [LARGE SCALE GENOMIC DNA]</scope>
    <source>
        <strain evidence="4">CGMCC 1.6775</strain>
    </source>
</reference>
<dbReference type="InterPro" id="IPR007560">
    <property type="entry name" value="Restrct_endonuc_IV_Mrr"/>
</dbReference>
<protein>
    <submittedName>
        <fullName evidence="3">Restriction endonuclease</fullName>
    </submittedName>
</protein>
<dbReference type="InterPro" id="IPR011856">
    <property type="entry name" value="tRNA_endonuc-like_dom_sf"/>
</dbReference>
<dbReference type="OrthoDB" id="3010308at2"/>
<dbReference type="RefSeq" id="WP_092006491.1">
    <property type="nucleotide sequence ID" value="NZ_FOUR01000010.1"/>
</dbReference>
<dbReference type="GO" id="GO:0003677">
    <property type="term" value="F:DNA binding"/>
    <property type="evidence" value="ECO:0007669"/>
    <property type="project" value="InterPro"/>
</dbReference>
<dbReference type="Gene3D" id="3.40.1350.10">
    <property type="match status" value="1"/>
</dbReference>
<organism evidence="3 4">
    <name type="scientific">Marinobacter pelagius</name>
    <dbReference type="NCBI Taxonomy" id="379482"/>
    <lineage>
        <taxon>Bacteria</taxon>
        <taxon>Pseudomonadati</taxon>
        <taxon>Pseudomonadota</taxon>
        <taxon>Gammaproteobacteria</taxon>
        <taxon>Pseudomonadales</taxon>
        <taxon>Marinobacteraceae</taxon>
        <taxon>Marinobacter</taxon>
    </lineage>
</organism>
<accession>A0A1I5A075</accession>
<evidence type="ECO:0000313" key="3">
    <source>
        <dbReference type="EMBL" id="SFN55800.1"/>
    </source>
</evidence>
<gene>
    <name evidence="3" type="ORF">SAMN04487961_3375</name>
</gene>
<proteinExistence type="predicted"/>
<dbReference type="AlphaFoldDB" id="A0A1I5A075"/>
<keyword evidence="4" id="KW-1185">Reference proteome</keyword>
<evidence type="ECO:0000259" key="1">
    <source>
        <dbReference type="Pfam" id="PF04471"/>
    </source>
</evidence>
<dbReference type="GO" id="GO:0009307">
    <property type="term" value="P:DNA restriction-modification system"/>
    <property type="evidence" value="ECO:0007669"/>
    <property type="project" value="InterPro"/>
</dbReference>
<dbReference type="Gene3D" id="2.30.280.20">
    <property type="match status" value="1"/>
</dbReference>
<dbReference type="InterPro" id="IPR041409">
    <property type="entry name" value="RE_AspBHI_N"/>
</dbReference>
<dbReference type="Proteomes" id="UP000199339">
    <property type="component" value="Unassembled WGS sequence"/>
</dbReference>
<feature type="domain" description="Restriction endonuclease type IV Mrr" evidence="1">
    <location>
        <begin position="248"/>
        <end position="366"/>
    </location>
</feature>
<dbReference type="GO" id="GO:0004519">
    <property type="term" value="F:endonuclease activity"/>
    <property type="evidence" value="ECO:0007669"/>
    <property type="project" value="UniProtKB-KW"/>
</dbReference>
<dbReference type="Pfam" id="PF18062">
    <property type="entry name" value="RE_AspBHI_N"/>
    <property type="match status" value="1"/>
</dbReference>
<keyword evidence="3" id="KW-0378">Hydrolase</keyword>
<evidence type="ECO:0000259" key="2">
    <source>
        <dbReference type="Pfam" id="PF18062"/>
    </source>
</evidence>
<name>A0A1I5A075_9GAMM</name>
<evidence type="ECO:0000313" key="4">
    <source>
        <dbReference type="Proteomes" id="UP000199339"/>
    </source>
</evidence>